<comment type="caution">
    <text evidence="1">The sequence shown here is derived from an EMBL/GenBank/DDBJ whole genome shotgun (WGS) entry which is preliminary data.</text>
</comment>
<dbReference type="EMBL" id="PEIB01000005">
    <property type="protein sequence ID" value="RXJ73984.1"/>
    <property type="molecule type" value="Genomic_DNA"/>
</dbReference>
<reference evidence="1 2" key="1">
    <citation type="submission" date="2017-10" db="EMBL/GenBank/DDBJ databases">
        <title>Nyctiphanis sp. nov., isolated from the stomach of the euphausiid Nyctiphanes simplex (Hansen, 1911) in the Gulf of California.</title>
        <authorList>
            <person name="Gomez-Gil B."/>
            <person name="Aguilar-Mendez M."/>
            <person name="Lopez-Cortes A."/>
            <person name="Gomez-Gutierrez J."/>
            <person name="Roque A."/>
            <person name="Lang E."/>
            <person name="Gonzalez-Castillo A."/>
        </authorList>
    </citation>
    <scope>NUCLEOTIDE SEQUENCE [LARGE SCALE GENOMIC DNA]</scope>
    <source>
        <strain evidence="1 2">CAIM 600</strain>
    </source>
</reference>
<sequence length="128" mass="14080">MQNWRAGCTKEAVIDALNKQGVHPNQTRPFIPGQPYQADVDIPGPWGKDTISTTAIYDENGNQVGIKNDTLPDHILHPGHIERKVMRIGDSFHIVSVGKGEGPLAGMNVLLEDFIWGPVNDAVINQFK</sequence>
<organism evidence="1 2">
    <name type="scientific">Veronia nyctiphanis</name>
    <dbReference type="NCBI Taxonomy" id="1278244"/>
    <lineage>
        <taxon>Bacteria</taxon>
        <taxon>Pseudomonadati</taxon>
        <taxon>Pseudomonadota</taxon>
        <taxon>Gammaproteobacteria</taxon>
        <taxon>Vibrionales</taxon>
        <taxon>Vibrionaceae</taxon>
        <taxon>Veronia</taxon>
    </lineage>
</organism>
<proteinExistence type="predicted"/>
<protein>
    <submittedName>
        <fullName evidence="1">Uncharacterized protein</fullName>
    </submittedName>
</protein>
<name>A0A4Q0YUW8_9GAMM</name>
<dbReference type="OrthoDB" id="9815414at2"/>
<dbReference type="AlphaFoldDB" id="A0A4Q0YUW8"/>
<accession>A0A4Q0YUW8</accession>
<evidence type="ECO:0000313" key="1">
    <source>
        <dbReference type="EMBL" id="RXJ73984.1"/>
    </source>
</evidence>
<gene>
    <name evidence="1" type="ORF">CS022_06845</name>
</gene>
<keyword evidence="2" id="KW-1185">Reference proteome</keyword>
<dbReference type="Proteomes" id="UP000290287">
    <property type="component" value="Unassembled WGS sequence"/>
</dbReference>
<evidence type="ECO:0000313" key="2">
    <source>
        <dbReference type="Proteomes" id="UP000290287"/>
    </source>
</evidence>
<dbReference type="RefSeq" id="WP_129121658.1">
    <property type="nucleotide sequence ID" value="NZ_PEIB01000005.1"/>
</dbReference>